<organism evidence="2 3">
    <name type="scientific">Candidatus Sungiibacteriota bacterium</name>
    <dbReference type="NCBI Taxonomy" id="2750080"/>
    <lineage>
        <taxon>Bacteria</taxon>
        <taxon>Candidatus Sungiibacteriota</taxon>
    </lineage>
</organism>
<evidence type="ECO:0000259" key="1">
    <source>
        <dbReference type="Pfam" id="PF01636"/>
    </source>
</evidence>
<sequence>MIREQKLCEESDIAKVEKYFFEHVNVFDVEKSVFVHSDLHMGNILHDDNKLTAIIDFDHSLKAPPVRCLLSLLGFIDYPAQFVEGTKDFPKYKGKSFYHLLPVLKEELSDIFADPLLLNKLNILFIREAIDLIASNWSEGLNKLMMQMIVENELAENDPKFRNSYYGKILNH</sequence>
<feature type="domain" description="Aminoglycoside phosphotransferase" evidence="1">
    <location>
        <begin position="18"/>
        <end position="73"/>
    </location>
</feature>
<name>A0A932QXU0_9BACT</name>
<dbReference type="Gene3D" id="3.90.1200.10">
    <property type="match status" value="1"/>
</dbReference>
<accession>A0A932QXU0</accession>
<dbReference type="Pfam" id="PF01636">
    <property type="entry name" value="APH"/>
    <property type="match status" value="1"/>
</dbReference>
<dbReference type="SUPFAM" id="SSF56112">
    <property type="entry name" value="Protein kinase-like (PK-like)"/>
    <property type="match status" value="1"/>
</dbReference>
<protein>
    <submittedName>
        <fullName evidence="2">Phosphotransferase</fullName>
    </submittedName>
</protein>
<gene>
    <name evidence="2" type="ORF">HY221_00560</name>
</gene>
<evidence type="ECO:0000313" key="3">
    <source>
        <dbReference type="Proteomes" id="UP000753196"/>
    </source>
</evidence>
<dbReference type="Proteomes" id="UP000753196">
    <property type="component" value="Unassembled WGS sequence"/>
</dbReference>
<reference evidence="2" key="1">
    <citation type="submission" date="2020-07" db="EMBL/GenBank/DDBJ databases">
        <title>Huge and variable diversity of episymbiotic CPR bacteria and DPANN archaea in groundwater ecosystems.</title>
        <authorList>
            <person name="He C.Y."/>
            <person name="Keren R."/>
            <person name="Whittaker M."/>
            <person name="Farag I.F."/>
            <person name="Doudna J."/>
            <person name="Cate J.H.D."/>
            <person name="Banfield J.F."/>
        </authorList>
    </citation>
    <scope>NUCLEOTIDE SEQUENCE</scope>
    <source>
        <strain evidence="2">NC_groundwater_973_Pr1_S-0.2um_54_13</strain>
    </source>
</reference>
<comment type="caution">
    <text evidence="2">The sequence shown here is derived from an EMBL/GenBank/DDBJ whole genome shotgun (WGS) entry which is preliminary data.</text>
</comment>
<dbReference type="InterPro" id="IPR011009">
    <property type="entry name" value="Kinase-like_dom_sf"/>
</dbReference>
<dbReference type="InterPro" id="IPR002575">
    <property type="entry name" value="Aminoglycoside_PTrfase"/>
</dbReference>
<proteinExistence type="predicted"/>
<evidence type="ECO:0000313" key="2">
    <source>
        <dbReference type="EMBL" id="MBI3630815.1"/>
    </source>
</evidence>
<dbReference type="AlphaFoldDB" id="A0A932QXU0"/>
<dbReference type="EMBL" id="JACQCR010000010">
    <property type="protein sequence ID" value="MBI3630815.1"/>
    <property type="molecule type" value="Genomic_DNA"/>
</dbReference>